<dbReference type="InterPro" id="IPR029063">
    <property type="entry name" value="SAM-dependent_MTases_sf"/>
</dbReference>
<gene>
    <name evidence="5" type="ORF">ACBT_1035</name>
    <name evidence="6" type="ORF">FE247_08105</name>
</gene>
<dbReference type="EMBL" id="CP054051">
    <property type="protein sequence ID" value="QKJ26947.1"/>
    <property type="molecule type" value="Genomic_DNA"/>
</dbReference>
<organism evidence="5 8">
    <name type="scientific">Aliarcobacter cibarius</name>
    <dbReference type="NCBI Taxonomy" id="255507"/>
    <lineage>
        <taxon>Bacteria</taxon>
        <taxon>Pseudomonadati</taxon>
        <taxon>Campylobacterota</taxon>
        <taxon>Epsilonproteobacteria</taxon>
        <taxon>Campylobacterales</taxon>
        <taxon>Arcobacteraceae</taxon>
        <taxon>Aliarcobacter</taxon>
    </lineage>
</organism>
<evidence type="ECO:0000313" key="5">
    <source>
        <dbReference type="EMBL" id="QKJ26947.1"/>
    </source>
</evidence>
<dbReference type="OrthoDB" id="9805492at2"/>
<evidence type="ECO:0000256" key="3">
    <source>
        <dbReference type="ARBA" id="ARBA00022691"/>
    </source>
</evidence>
<dbReference type="GO" id="GO:0032259">
    <property type="term" value="P:methylation"/>
    <property type="evidence" value="ECO:0007669"/>
    <property type="project" value="UniProtKB-KW"/>
</dbReference>
<dbReference type="EMBL" id="VBUC01000019">
    <property type="protein sequence ID" value="TLS97775.1"/>
    <property type="molecule type" value="Genomic_DNA"/>
</dbReference>
<dbReference type="Proteomes" id="UP000305417">
    <property type="component" value="Unassembled WGS sequence"/>
</dbReference>
<proteinExistence type="predicted"/>
<keyword evidence="2 5" id="KW-0808">Transferase</keyword>
<feature type="domain" description="S-adenosylmethionine-dependent methyltransferase" evidence="4">
    <location>
        <begin position="22"/>
        <end position="298"/>
    </location>
</feature>
<keyword evidence="7" id="KW-1185">Reference proteome</keyword>
<dbReference type="AlphaFoldDB" id="A0A5J6RHQ4"/>
<keyword evidence="1 5" id="KW-0489">Methyltransferase</keyword>
<dbReference type="InterPro" id="IPR019614">
    <property type="entry name" value="SAM-dep_methyl-trfase"/>
</dbReference>
<evidence type="ECO:0000256" key="2">
    <source>
        <dbReference type="ARBA" id="ARBA00022679"/>
    </source>
</evidence>
<evidence type="ECO:0000313" key="7">
    <source>
        <dbReference type="Proteomes" id="UP000305417"/>
    </source>
</evidence>
<dbReference type="GO" id="GO:0008168">
    <property type="term" value="F:methyltransferase activity"/>
    <property type="evidence" value="ECO:0007669"/>
    <property type="project" value="UniProtKB-KW"/>
</dbReference>
<dbReference type="KEGG" id="acib:ACBT_1035"/>
<protein>
    <submittedName>
        <fullName evidence="5">SAM-dependent methyltransferase</fullName>
    </submittedName>
</protein>
<evidence type="ECO:0000313" key="8">
    <source>
        <dbReference type="Proteomes" id="UP000509513"/>
    </source>
</evidence>
<reference evidence="6 7" key="1">
    <citation type="submission" date="2019-05" db="EMBL/GenBank/DDBJ databases">
        <title>Arcobacter cibarius and Arcobacter thereius providing challenges in identification an antibiotic susceptibility and Quinolone resistance.</title>
        <authorList>
            <person name="Busch A."/>
            <person name="Hanel I."/>
            <person name="Hotzel H."/>
            <person name="Tomaso H."/>
        </authorList>
    </citation>
    <scope>NUCLEOTIDE SEQUENCE [LARGE SCALE GENOMIC DNA]</scope>
    <source>
        <strain evidence="6 7">16CS0831-2</strain>
    </source>
</reference>
<reference evidence="5 8" key="2">
    <citation type="submission" date="2020-05" db="EMBL/GenBank/DDBJ databases">
        <title>Complete genome sequencing of Campylobacter and Arcobacter type strains.</title>
        <authorList>
            <person name="Miller W.G."/>
            <person name="Yee E."/>
        </authorList>
    </citation>
    <scope>NUCLEOTIDE SEQUENCE [LARGE SCALE GENOMIC DNA]</scope>
    <source>
        <strain evidence="5 8">LMG 21996</strain>
    </source>
</reference>
<evidence type="ECO:0000259" key="4">
    <source>
        <dbReference type="Pfam" id="PF10672"/>
    </source>
</evidence>
<dbReference type="Pfam" id="PF10672">
    <property type="entry name" value="Methyltrans_SAM"/>
    <property type="match status" value="1"/>
</dbReference>
<dbReference type="PANTHER" id="PTHR43042">
    <property type="entry name" value="SAM-DEPENDENT METHYLTRANSFERASE"/>
    <property type="match status" value="1"/>
</dbReference>
<evidence type="ECO:0000256" key="1">
    <source>
        <dbReference type="ARBA" id="ARBA00022603"/>
    </source>
</evidence>
<name>A0A5J6RHQ4_9BACT</name>
<dbReference type="Gene3D" id="3.40.50.150">
    <property type="entry name" value="Vaccinia Virus protein VP39"/>
    <property type="match status" value="1"/>
</dbReference>
<accession>A0A5J6RHQ4</accession>
<sequence>MNLQNLEENISINLKDKTDEIKRVFHGRGNFYDNFSFLTVDSLDNTLFATFYEENSEELEIIKILKNLTLSNNFQNLIVQRKYKNSDFFESIYGEIPENFYAIENGLKYKIDFRNRNIGLFFDMKNTREYIKNISKNKSILNLFSYTCAFSVTSIFGGASKVVNIDMGKNSLSIGRQNHHINGLETKNVKFLPHNILKSFGRIKSESPFDIIIIDPPSFQKGSFVATNDYVKIVKRLDSFSNKGSLIVACLNDPFLTSSYLKEIFKEFAPDFKFIKRIENPKEFVSNSDENGLKVLIFEKI</sequence>
<dbReference type="PANTHER" id="PTHR43042:SF3">
    <property type="entry name" value="RIBOSOMAL RNA LARGE SUBUNIT METHYLTRANSFERASE YWBD-RELATED"/>
    <property type="match status" value="1"/>
</dbReference>
<dbReference type="STRING" id="1442598.GCA_000522465_01084"/>
<evidence type="ECO:0000313" key="6">
    <source>
        <dbReference type="EMBL" id="TLS97775.1"/>
    </source>
</evidence>
<keyword evidence="3" id="KW-0949">S-adenosyl-L-methionine</keyword>
<dbReference type="SUPFAM" id="SSF53335">
    <property type="entry name" value="S-adenosyl-L-methionine-dependent methyltransferases"/>
    <property type="match status" value="1"/>
</dbReference>
<dbReference type="RefSeq" id="WP_024775210.1">
    <property type="nucleotide sequence ID" value="NZ_CP043857.1"/>
</dbReference>
<dbReference type="Proteomes" id="UP000509513">
    <property type="component" value="Chromosome"/>
</dbReference>